<accession>A0A218W6S8</accession>
<gene>
    <name evidence="2" type="ORF">CDL15_Pgr004725</name>
</gene>
<comment type="caution">
    <text evidence="2">The sequence shown here is derived from an EMBL/GenBank/DDBJ whole genome shotgun (WGS) entry which is preliminary data.</text>
</comment>
<dbReference type="Proteomes" id="UP000197138">
    <property type="component" value="Unassembled WGS sequence"/>
</dbReference>
<evidence type="ECO:0000313" key="2">
    <source>
        <dbReference type="EMBL" id="OWM68243.1"/>
    </source>
</evidence>
<protein>
    <submittedName>
        <fullName evidence="2">Uncharacterized protein</fullName>
    </submittedName>
</protein>
<sequence length="76" mass="8570">MARQARLRGAEHSRTSATSGSITHQNQRDFELSRTNKHSRRATHQNQNEEAEPGAAVGLLSEKQPPESLRLLEEEH</sequence>
<reference evidence="3" key="1">
    <citation type="journal article" date="2017" name="Plant J.">
        <title>The pomegranate (Punica granatum L.) genome and the genomics of punicalagin biosynthesis.</title>
        <authorList>
            <person name="Qin G."/>
            <person name="Xu C."/>
            <person name="Ming R."/>
            <person name="Tang H."/>
            <person name="Guyot R."/>
            <person name="Kramer E.M."/>
            <person name="Hu Y."/>
            <person name="Yi X."/>
            <person name="Qi Y."/>
            <person name="Xu X."/>
            <person name="Gao Z."/>
            <person name="Pan H."/>
            <person name="Jian J."/>
            <person name="Tian Y."/>
            <person name="Yue Z."/>
            <person name="Xu Y."/>
        </authorList>
    </citation>
    <scope>NUCLEOTIDE SEQUENCE [LARGE SCALE GENOMIC DNA]</scope>
    <source>
        <strain evidence="3">cv. Dabenzi</strain>
    </source>
</reference>
<feature type="compositionally biased region" description="Polar residues" evidence="1">
    <location>
        <begin position="15"/>
        <end position="25"/>
    </location>
</feature>
<proteinExistence type="predicted"/>
<evidence type="ECO:0000256" key="1">
    <source>
        <dbReference type="SAM" id="MobiDB-lite"/>
    </source>
</evidence>
<feature type="region of interest" description="Disordered" evidence="1">
    <location>
        <begin position="1"/>
        <end position="76"/>
    </location>
</feature>
<organism evidence="2 3">
    <name type="scientific">Punica granatum</name>
    <name type="common">Pomegranate</name>
    <dbReference type="NCBI Taxonomy" id="22663"/>
    <lineage>
        <taxon>Eukaryota</taxon>
        <taxon>Viridiplantae</taxon>
        <taxon>Streptophyta</taxon>
        <taxon>Embryophyta</taxon>
        <taxon>Tracheophyta</taxon>
        <taxon>Spermatophyta</taxon>
        <taxon>Magnoliopsida</taxon>
        <taxon>eudicotyledons</taxon>
        <taxon>Gunneridae</taxon>
        <taxon>Pentapetalae</taxon>
        <taxon>rosids</taxon>
        <taxon>malvids</taxon>
        <taxon>Myrtales</taxon>
        <taxon>Lythraceae</taxon>
        <taxon>Punica</taxon>
    </lineage>
</organism>
<name>A0A218W6S8_PUNGR</name>
<dbReference type="AlphaFoldDB" id="A0A218W6S8"/>
<evidence type="ECO:0000313" key="3">
    <source>
        <dbReference type="Proteomes" id="UP000197138"/>
    </source>
</evidence>
<dbReference type="EMBL" id="MTKT01005034">
    <property type="protein sequence ID" value="OWM68243.1"/>
    <property type="molecule type" value="Genomic_DNA"/>
</dbReference>